<protein>
    <submittedName>
        <fullName evidence="1">Uncharacterized protein</fullName>
    </submittedName>
</protein>
<evidence type="ECO:0000313" key="2">
    <source>
        <dbReference type="Proteomes" id="UP001227268"/>
    </source>
</evidence>
<organism evidence="1 2">
    <name type="scientific">Naganishia friedmannii</name>
    <dbReference type="NCBI Taxonomy" id="89922"/>
    <lineage>
        <taxon>Eukaryota</taxon>
        <taxon>Fungi</taxon>
        <taxon>Dikarya</taxon>
        <taxon>Basidiomycota</taxon>
        <taxon>Agaricomycotina</taxon>
        <taxon>Tremellomycetes</taxon>
        <taxon>Filobasidiales</taxon>
        <taxon>Filobasidiaceae</taxon>
        <taxon>Naganishia</taxon>
    </lineage>
</organism>
<name>A0ACC2VH35_9TREE</name>
<reference evidence="1" key="1">
    <citation type="submission" date="2023-04" db="EMBL/GenBank/DDBJ databases">
        <title>Draft Genome sequencing of Naganishia species isolated from polar environments using Oxford Nanopore Technology.</title>
        <authorList>
            <person name="Leo P."/>
            <person name="Venkateswaran K."/>
        </authorList>
    </citation>
    <scope>NUCLEOTIDE SEQUENCE</scope>
    <source>
        <strain evidence="1">MNA-CCFEE 5423</strain>
    </source>
</reference>
<keyword evidence="2" id="KW-1185">Reference proteome</keyword>
<comment type="caution">
    <text evidence="1">The sequence shown here is derived from an EMBL/GenBank/DDBJ whole genome shotgun (WGS) entry which is preliminary data.</text>
</comment>
<accession>A0ACC2VH35</accession>
<evidence type="ECO:0000313" key="1">
    <source>
        <dbReference type="EMBL" id="KAJ9098220.1"/>
    </source>
</evidence>
<dbReference type="Proteomes" id="UP001227268">
    <property type="component" value="Unassembled WGS sequence"/>
</dbReference>
<gene>
    <name evidence="1" type="ORF">QFC21_004549</name>
</gene>
<proteinExistence type="predicted"/>
<dbReference type="EMBL" id="JASBWT010000015">
    <property type="protein sequence ID" value="KAJ9098220.1"/>
    <property type="molecule type" value="Genomic_DNA"/>
</dbReference>
<sequence>MYTSSIIPSRFRTVAILFFLLALVSLFLHLQYDRDQYPARFSRIFTYDSQQQQQQQGSGSGKSWYQPWRWSAAGAYQEDVTWDEVTHEISVKAGVDTGVVEATRRRVIGMQKQCSRDKRIWEREYGQANIRLAKSYEGSHARLKRVIRQALRGEELVLSTIGGSGGSLLLPVERVAMHSLTGPSFCDLVTEGFGVAKEERWFSRFTSWFETFAQPPSHGDQEGRIHYLKVNGAIPATGSDYFSFCSALHVPHNSSLILIELSINDEYLPEEHTANIENLLRGLLQLPSSPAVILVQALEFNNPRMANGGDVHLPVAVYYDIPVVSMRNPLAPHFMRHPQLVHPYFATDWWKNPDVRHINARGHRDMANMVNALVQDVACGYVGDGPSLGDYEGEAEGADGATAGAGEMVKLLMDIFGVEDTTLPALSTIHDLDALPDYWKNEAEQARPWGPWHPNKEDDEPAKIQHGVWSDEQQLGQVPRLRFLQRWDENTHNLPLEPQCFSTRSLEHPLIPKEASGWYSWYQPDRPEKTYLFSNTTGSTFTFDIETRLGTIKMYSLRSKTFGLGSVWCWIDGRRDDGVRADGYWDNGSAFTTIAENLKPGMHTVECELLEETHDPSGGHEFRIISLMRLMPASASDISRGTCALEERS</sequence>